<reference evidence="2 3" key="1">
    <citation type="journal article" date="2015" name="Nature">
        <title>rRNA introns, odd ribosomes, and small enigmatic genomes across a large radiation of phyla.</title>
        <authorList>
            <person name="Brown C.T."/>
            <person name="Hug L.A."/>
            <person name="Thomas B.C."/>
            <person name="Sharon I."/>
            <person name="Castelle C.J."/>
            <person name="Singh A."/>
            <person name="Wilkins M.J."/>
            <person name="Williams K.H."/>
            <person name="Banfield J.F."/>
        </authorList>
    </citation>
    <scope>NUCLEOTIDE SEQUENCE [LARGE SCALE GENOMIC DNA]</scope>
</reference>
<dbReference type="PANTHER" id="PTHR43245:SF13">
    <property type="entry name" value="UDP-D-APIOSE_UDP-D-XYLOSE SYNTHASE 2"/>
    <property type="match status" value="1"/>
</dbReference>
<feature type="domain" description="NAD-dependent epimerase/dehydratase" evidence="1">
    <location>
        <begin position="7"/>
        <end position="248"/>
    </location>
</feature>
<organism evidence="2 3">
    <name type="scientific">Candidatus Woesebacteria bacterium GW2011_GWA1_39_21</name>
    <dbReference type="NCBI Taxonomy" id="1618550"/>
    <lineage>
        <taxon>Bacteria</taxon>
        <taxon>Candidatus Woeseibacteriota</taxon>
    </lineage>
</organism>
<accession>A0A0G0N5K0</accession>
<dbReference type="EMBL" id="LBWP01000006">
    <property type="protein sequence ID" value="KKR11504.1"/>
    <property type="molecule type" value="Genomic_DNA"/>
</dbReference>
<dbReference type="InterPro" id="IPR050177">
    <property type="entry name" value="Lipid_A_modif_metabolic_enz"/>
</dbReference>
<dbReference type="SUPFAM" id="SSF51735">
    <property type="entry name" value="NAD(P)-binding Rossmann-fold domains"/>
    <property type="match status" value="1"/>
</dbReference>
<proteinExistence type="predicted"/>
<comment type="caution">
    <text evidence="2">The sequence shown here is derived from an EMBL/GenBank/DDBJ whole genome shotgun (WGS) entry which is preliminary data.</text>
</comment>
<dbReference type="PANTHER" id="PTHR43245">
    <property type="entry name" value="BIFUNCTIONAL POLYMYXIN RESISTANCE PROTEIN ARNA"/>
    <property type="match status" value="1"/>
</dbReference>
<dbReference type="AlphaFoldDB" id="A0A0G0N5K0"/>
<dbReference type="Gene3D" id="3.90.25.10">
    <property type="entry name" value="UDP-galactose 4-epimerase, domain 1"/>
    <property type="match status" value="1"/>
</dbReference>
<dbReference type="InterPro" id="IPR036291">
    <property type="entry name" value="NAD(P)-bd_dom_sf"/>
</dbReference>
<dbReference type="Proteomes" id="UP000034246">
    <property type="component" value="Unassembled WGS sequence"/>
</dbReference>
<sequence length="321" mass="36777">MKRSEKILITGAGGFIGHHLARYLKMRGYFVRGVDIEYPQFSTLDDFSQFKLLDIRSFRNCMEAMQDIDKVYALAALNGSIEYTTKEKAVLVRDNTTINLNTAEAAVRSHVKRLFYSSSACVYPVWKQMEGNIQPLREEDSYPALPDSEYGWEKLYSERMYKSYETDFGLDVRIARFFNIYGPESLIDTLKSKAPMALTKKVIEAGNGGTVQIWGDGQQVRSFCHVDDCCEGIYLLMKSNINEPVNLGTSDHVSINELVDMITKIEGIKIKKEYQMDKIQGVRARLCDFTKAEKLLRWTRKVTLEKGLKEINIFVHKQLGK</sequence>
<name>A0A0G0N5K0_9BACT</name>
<dbReference type="InterPro" id="IPR001509">
    <property type="entry name" value="Epimerase_deHydtase"/>
</dbReference>
<gene>
    <name evidence="2" type="ORF">UT39_C0006G0010</name>
</gene>
<evidence type="ECO:0000313" key="2">
    <source>
        <dbReference type="EMBL" id="KKR11504.1"/>
    </source>
</evidence>
<protein>
    <submittedName>
        <fullName evidence="2">NAD-dependent epimerase/dehydratase</fullName>
    </submittedName>
</protein>
<evidence type="ECO:0000259" key="1">
    <source>
        <dbReference type="Pfam" id="PF01370"/>
    </source>
</evidence>
<dbReference type="STRING" id="1618550.UT39_C0006G0010"/>
<evidence type="ECO:0000313" key="3">
    <source>
        <dbReference type="Proteomes" id="UP000034246"/>
    </source>
</evidence>
<dbReference type="Gene3D" id="3.40.50.720">
    <property type="entry name" value="NAD(P)-binding Rossmann-like Domain"/>
    <property type="match status" value="1"/>
</dbReference>
<dbReference type="Pfam" id="PF01370">
    <property type="entry name" value="Epimerase"/>
    <property type="match status" value="1"/>
</dbReference>